<proteinExistence type="predicted"/>
<protein>
    <submittedName>
        <fullName evidence="1">Uncharacterized protein</fullName>
    </submittedName>
</protein>
<reference evidence="1 2" key="1">
    <citation type="submission" date="2018-09" db="EMBL/GenBank/DDBJ databases">
        <title>A high-quality reference genome of wild soybean provides a powerful tool to mine soybean genomes.</title>
        <authorList>
            <person name="Xie M."/>
            <person name="Chung C.Y.L."/>
            <person name="Li M.-W."/>
            <person name="Wong F.-L."/>
            <person name="Chan T.-F."/>
            <person name="Lam H.-M."/>
        </authorList>
    </citation>
    <scope>NUCLEOTIDE SEQUENCE [LARGE SCALE GENOMIC DNA]</scope>
    <source>
        <strain evidence="2">cv. W05</strain>
        <tissue evidence="1">Hypocotyl of etiolated seedlings</tissue>
    </source>
</reference>
<evidence type="ECO:0000313" key="2">
    <source>
        <dbReference type="Proteomes" id="UP000289340"/>
    </source>
</evidence>
<dbReference type="AlphaFoldDB" id="A0A445GNJ8"/>
<accession>A0A445GNJ8</accession>
<comment type="caution">
    <text evidence="1">The sequence shown here is derived from an EMBL/GenBank/DDBJ whole genome shotgun (WGS) entry which is preliminary data.</text>
</comment>
<dbReference type="EMBL" id="QZWG01000015">
    <property type="protein sequence ID" value="RZB62834.1"/>
    <property type="molecule type" value="Genomic_DNA"/>
</dbReference>
<organism evidence="1 2">
    <name type="scientific">Glycine soja</name>
    <name type="common">Wild soybean</name>
    <dbReference type="NCBI Taxonomy" id="3848"/>
    <lineage>
        <taxon>Eukaryota</taxon>
        <taxon>Viridiplantae</taxon>
        <taxon>Streptophyta</taxon>
        <taxon>Embryophyta</taxon>
        <taxon>Tracheophyta</taxon>
        <taxon>Spermatophyta</taxon>
        <taxon>Magnoliopsida</taxon>
        <taxon>eudicotyledons</taxon>
        <taxon>Gunneridae</taxon>
        <taxon>Pentapetalae</taxon>
        <taxon>rosids</taxon>
        <taxon>fabids</taxon>
        <taxon>Fabales</taxon>
        <taxon>Fabaceae</taxon>
        <taxon>Papilionoideae</taxon>
        <taxon>50 kb inversion clade</taxon>
        <taxon>NPAAA clade</taxon>
        <taxon>indigoferoid/millettioid clade</taxon>
        <taxon>Phaseoleae</taxon>
        <taxon>Glycine</taxon>
        <taxon>Glycine subgen. Soja</taxon>
    </lineage>
</organism>
<evidence type="ECO:0000313" key="1">
    <source>
        <dbReference type="EMBL" id="RZB62834.1"/>
    </source>
</evidence>
<sequence>MGLIPSNQTHYDLLFLLKQFRDSSVRTTHHCLGALSPTTVGFLFLKPTPRISSSTNKITPEPQLRKHYTINPLFLFLLTERR</sequence>
<keyword evidence="2" id="KW-1185">Reference proteome</keyword>
<gene>
    <name evidence="1" type="ORF">D0Y65_039835</name>
</gene>
<name>A0A445GNJ8_GLYSO</name>
<dbReference type="Proteomes" id="UP000289340">
    <property type="component" value="Chromosome 15"/>
</dbReference>